<feature type="region of interest" description="Disordered" evidence="1">
    <location>
        <begin position="1"/>
        <end position="25"/>
    </location>
</feature>
<sequence>MVEKPPRGLELLPFPIGRAPQPAEL</sequence>
<dbReference type="EMBL" id="LXQA010994978">
    <property type="protein sequence ID" value="MCI80398.1"/>
    <property type="molecule type" value="Genomic_DNA"/>
</dbReference>
<keyword evidence="3" id="KW-1185">Reference proteome</keyword>
<evidence type="ECO:0000256" key="1">
    <source>
        <dbReference type="SAM" id="MobiDB-lite"/>
    </source>
</evidence>
<comment type="caution">
    <text evidence="2">The sequence shown here is derived from an EMBL/GenBank/DDBJ whole genome shotgun (WGS) entry which is preliminary data.</text>
</comment>
<dbReference type="Proteomes" id="UP000265520">
    <property type="component" value="Unassembled WGS sequence"/>
</dbReference>
<reference evidence="2 3" key="1">
    <citation type="journal article" date="2018" name="Front. Plant Sci.">
        <title>Red Clover (Trifolium pratense) and Zigzag Clover (T. medium) - A Picture of Genomic Similarities and Differences.</title>
        <authorList>
            <person name="Dluhosova J."/>
            <person name="Istvanek J."/>
            <person name="Nedelnik J."/>
            <person name="Repkova J."/>
        </authorList>
    </citation>
    <scope>NUCLEOTIDE SEQUENCE [LARGE SCALE GENOMIC DNA]</scope>
    <source>
        <strain evidence="3">cv. 10/8</strain>
        <tissue evidence="2">Leaf</tissue>
    </source>
</reference>
<protein>
    <submittedName>
        <fullName evidence="2">Uncharacterized protein</fullName>
    </submittedName>
</protein>
<feature type="non-terminal residue" evidence="2">
    <location>
        <position position="25"/>
    </location>
</feature>
<organism evidence="2 3">
    <name type="scientific">Trifolium medium</name>
    <dbReference type="NCBI Taxonomy" id="97028"/>
    <lineage>
        <taxon>Eukaryota</taxon>
        <taxon>Viridiplantae</taxon>
        <taxon>Streptophyta</taxon>
        <taxon>Embryophyta</taxon>
        <taxon>Tracheophyta</taxon>
        <taxon>Spermatophyta</taxon>
        <taxon>Magnoliopsida</taxon>
        <taxon>eudicotyledons</taxon>
        <taxon>Gunneridae</taxon>
        <taxon>Pentapetalae</taxon>
        <taxon>rosids</taxon>
        <taxon>fabids</taxon>
        <taxon>Fabales</taxon>
        <taxon>Fabaceae</taxon>
        <taxon>Papilionoideae</taxon>
        <taxon>50 kb inversion clade</taxon>
        <taxon>NPAAA clade</taxon>
        <taxon>Hologalegina</taxon>
        <taxon>IRL clade</taxon>
        <taxon>Trifolieae</taxon>
        <taxon>Trifolium</taxon>
    </lineage>
</organism>
<evidence type="ECO:0000313" key="3">
    <source>
        <dbReference type="Proteomes" id="UP000265520"/>
    </source>
</evidence>
<name>A0A392UWN8_9FABA</name>
<accession>A0A392UWN8</accession>
<proteinExistence type="predicted"/>
<dbReference type="AlphaFoldDB" id="A0A392UWN8"/>
<evidence type="ECO:0000313" key="2">
    <source>
        <dbReference type="EMBL" id="MCI80398.1"/>
    </source>
</evidence>